<keyword evidence="7" id="KW-0788">Thiol protease</keyword>
<dbReference type="AlphaFoldDB" id="A0AAN8I650"/>
<keyword evidence="11" id="KW-1185">Reference proteome</keyword>
<evidence type="ECO:0000256" key="2">
    <source>
        <dbReference type="ARBA" id="ARBA00009085"/>
    </source>
</evidence>
<feature type="compositionally biased region" description="Basic and acidic residues" evidence="8">
    <location>
        <begin position="252"/>
        <end position="262"/>
    </location>
</feature>
<dbReference type="GO" id="GO:0005634">
    <property type="term" value="C:nucleus"/>
    <property type="evidence" value="ECO:0007669"/>
    <property type="project" value="TreeGrafter"/>
</dbReference>
<dbReference type="Gene3D" id="3.90.70.10">
    <property type="entry name" value="Cysteine proteinases"/>
    <property type="match status" value="1"/>
</dbReference>
<feature type="region of interest" description="Disordered" evidence="8">
    <location>
        <begin position="252"/>
        <end position="275"/>
    </location>
</feature>
<dbReference type="Proteomes" id="UP001316803">
    <property type="component" value="Unassembled WGS sequence"/>
</dbReference>
<organism evidence="10 11">
    <name type="scientific">Knufia fluminis</name>
    <dbReference type="NCBI Taxonomy" id="191047"/>
    <lineage>
        <taxon>Eukaryota</taxon>
        <taxon>Fungi</taxon>
        <taxon>Dikarya</taxon>
        <taxon>Ascomycota</taxon>
        <taxon>Pezizomycotina</taxon>
        <taxon>Eurotiomycetes</taxon>
        <taxon>Chaetothyriomycetidae</taxon>
        <taxon>Chaetothyriales</taxon>
        <taxon>Trichomeriaceae</taxon>
        <taxon>Knufia</taxon>
    </lineage>
</organism>
<dbReference type="InterPro" id="IPR001394">
    <property type="entry name" value="Peptidase_C19_UCH"/>
</dbReference>
<evidence type="ECO:0000256" key="4">
    <source>
        <dbReference type="ARBA" id="ARBA00022670"/>
    </source>
</evidence>
<keyword evidence="4" id="KW-0645">Protease</keyword>
<dbReference type="Pfam" id="PF00443">
    <property type="entry name" value="UCH"/>
    <property type="match status" value="1"/>
</dbReference>
<comment type="caution">
    <text evidence="10">The sequence shown here is derived from an EMBL/GenBank/DDBJ whole genome shotgun (WGS) entry which is preliminary data.</text>
</comment>
<evidence type="ECO:0000256" key="3">
    <source>
        <dbReference type="ARBA" id="ARBA00012759"/>
    </source>
</evidence>
<evidence type="ECO:0000256" key="7">
    <source>
        <dbReference type="ARBA" id="ARBA00022807"/>
    </source>
</evidence>
<dbReference type="GO" id="GO:0016579">
    <property type="term" value="P:protein deubiquitination"/>
    <property type="evidence" value="ECO:0007669"/>
    <property type="project" value="InterPro"/>
</dbReference>
<comment type="similarity">
    <text evidence="2">Belongs to the peptidase C19 family.</text>
</comment>
<gene>
    <name evidence="10" type="ORF">OHC33_007709</name>
</gene>
<evidence type="ECO:0000256" key="5">
    <source>
        <dbReference type="ARBA" id="ARBA00022786"/>
    </source>
</evidence>
<dbReference type="PROSITE" id="PS00973">
    <property type="entry name" value="USP_2"/>
    <property type="match status" value="1"/>
</dbReference>
<dbReference type="InterPro" id="IPR028889">
    <property type="entry name" value="USP"/>
</dbReference>
<feature type="compositionally biased region" description="Polar residues" evidence="8">
    <location>
        <begin position="546"/>
        <end position="560"/>
    </location>
</feature>
<feature type="compositionally biased region" description="Basic and acidic residues" evidence="8">
    <location>
        <begin position="357"/>
        <end position="377"/>
    </location>
</feature>
<evidence type="ECO:0000256" key="8">
    <source>
        <dbReference type="SAM" id="MobiDB-lite"/>
    </source>
</evidence>
<feature type="domain" description="USP" evidence="9">
    <location>
        <begin position="134"/>
        <end position="504"/>
    </location>
</feature>
<keyword evidence="5" id="KW-0833">Ubl conjugation pathway</keyword>
<feature type="region of interest" description="Disordered" evidence="8">
    <location>
        <begin position="355"/>
        <end position="377"/>
    </location>
</feature>
<dbReference type="GO" id="GO:0005829">
    <property type="term" value="C:cytosol"/>
    <property type="evidence" value="ECO:0007669"/>
    <property type="project" value="TreeGrafter"/>
</dbReference>
<dbReference type="PANTHER" id="PTHR24006">
    <property type="entry name" value="UBIQUITIN CARBOXYL-TERMINAL HYDROLASE"/>
    <property type="match status" value="1"/>
</dbReference>
<name>A0AAN8I650_9EURO</name>
<evidence type="ECO:0000256" key="6">
    <source>
        <dbReference type="ARBA" id="ARBA00022801"/>
    </source>
</evidence>
<dbReference type="SUPFAM" id="SSF54001">
    <property type="entry name" value="Cysteine proteinases"/>
    <property type="match status" value="1"/>
</dbReference>
<evidence type="ECO:0000313" key="10">
    <source>
        <dbReference type="EMBL" id="KAK5951291.1"/>
    </source>
</evidence>
<feature type="compositionally biased region" description="Low complexity" evidence="8">
    <location>
        <begin position="518"/>
        <end position="528"/>
    </location>
</feature>
<dbReference type="InterPro" id="IPR018200">
    <property type="entry name" value="USP_CS"/>
</dbReference>
<dbReference type="GO" id="GO:0006508">
    <property type="term" value="P:proteolysis"/>
    <property type="evidence" value="ECO:0007669"/>
    <property type="project" value="UniProtKB-KW"/>
</dbReference>
<evidence type="ECO:0000256" key="1">
    <source>
        <dbReference type="ARBA" id="ARBA00000707"/>
    </source>
</evidence>
<dbReference type="PROSITE" id="PS50235">
    <property type="entry name" value="USP_3"/>
    <property type="match status" value="1"/>
</dbReference>
<proteinExistence type="inferred from homology"/>
<evidence type="ECO:0000259" key="9">
    <source>
        <dbReference type="PROSITE" id="PS50235"/>
    </source>
</evidence>
<accession>A0AAN8I650</accession>
<dbReference type="GO" id="GO:0004843">
    <property type="term" value="F:cysteine-type deubiquitinase activity"/>
    <property type="evidence" value="ECO:0007669"/>
    <property type="project" value="UniProtKB-EC"/>
</dbReference>
<dbReference type="InterPro" id="IPR038765">
    <property type="entry name" value="Papain-like_cys_pep_sf"/>
</dbReference>
<dbReference type="PANTHER" id="PTHR24006:SF888">
    <property type="entry name" value="UBIQUITIN CARBOXYL-TERMINAL HYDROLASE 30"/>
    <property type="match status" value="1"/>
</dbReference>
<dbReference type="CDD" id="cd02662">
    <property type="entry name" value="Peptidase_C19F"/>
    <property type="match status" value="1"/>
</dbReference>
<protein>
    <recommendedName>
        <fullName evidence="3">ubiquitinyl hydrolase 1</fullName>
        <ecNumber evidence="3">3.4.19.12</ecNumber>
    </recommendedName>
</protein>
<dbReference type="EC" id="3.4.19.12" evidence="3"/>
<feature type="region of interest" description="Disordered" evidence="8">
    <location>
        <begin position="511"/>
        <end position="573"/>
    </location>
</feature>
<evidence type="ECO:0000313" key="11">
    <source>
        <dbReference type="Proteomes" id="UP001316803"/>
    </source>
</evidence>
<dbReference type="EMBL" id="JAKLMC020000021">
    <property type="protein sequence ID" value="KAK5951291.1"/>
    <property type="molecule type" value="Genomic_DNA"/>
</dbReference>
<reference evidence="10 11" key="1">
    <citation type="submission" date="2022-12" db="EMBL/GenBank/DDBJ databases">
        <title>Genomic features and morphological characterization of a novel Knufia sp. strain isolated from spacecraft assembly facility.</title>
        <authorList>
            <person name="Teixeira M."/>
            <person name="Chander A.M."/>
            <person name="Stajich J.E."/>
            <person name="Venkateswaran K."/>
        </authorList>
    </citation>
    <scope>NUCLEOTIDE SEQUENCE [LARGE SCALE GENOMIC DNA]</scope>
    <source>
        <strain evidence="10 11">FJI-L2-BK-P2</strain>
    </source>
</reference>
<comment type="catalytic activity">
    <reaction evidence="1">
        <text>Thiol-dependent hydrolysis of ester, thioester, amide, peptide and isopeptide bonds formed by the C-terminal Gly of ubiquitin (a 76-residue protein attached to proteins as an intracellular targeting signal).</text>
        <dbReference type="EC" id="3.4.19.12"/>
    </reaction>
</comment>
<dbReference type="InterPro" id="IPR050164">
    <property type="entry name" value="Peptidase_C19"/>
</dbReference>
<keyword evidence="6" id="KW-0378">Hydrolase</keyword>
<sequence length="573" mass="63785">MSSFGTMNRLDFEENDVYRQPEISQRWQAAVTTIILLVIASYGWQHLTYETTIKRRLYEFSASMIPTKFVQLLHTSAARVAGLPQAPASDLGNDTENRPQLRQQTYEGSGVSSVMQSARSLSGFSTKTTETTFAGLGNWDNSCFQNSVLQGLASLQAFKACVEKSRYMSTAAGIDATTHEGLEVFLNQLHEELPGRNTIWPPSILRSMNTWQQQDAQEYFSKIMDAIEKESREYRNTMAKRLAPGLDCLRLDNTKENEKPGNELETTTNPLKSPLLPANPLDGSLSQILRCQRCGFSEGISFMPFNCLTLNLGLGGNCDLENLLDAYTDAELIEGVECDECTRLAKAQISSGTTAIEDVHDESGSNEDSGRNEEATKVPKVLSTKAKRILFGRLPHDLVIHINRSIFDDWGNQRKNTSFVSFPSTLRIVDDWVTSLGEEEGEVHAVYELRCIVTHQGRHDNGHYVACGKRGKQWYSFNDEIVTKITEEQVLNRGHVFMLFYEMVDRRPVVEVTPPGSPSSSEQSSGSPTAKAQHRQSTDTVDGEETVTSSALNDPQTSDVMGQDTPAVYNSEV</sequence>